<organism evidence="1 2">
    <name type="scientific">Sinorhizobium garamanticum</name>
    <dbReference type="NCBI Taxonomy" id="680247"/>
    <lineage>
        <taxon>Bacteria</taxon>
        <taxon>Pseudomonadati</taxon>
        <taxon>Pseudomonadota</taxon>
        <taxon>Alphaproteobacteria</taxon>
        <taxon>Hyphomicrobiales</taxon>
        <taxon>Rhizobiaceae</taxon>
        <taxon>Sinorhizobium/Ensifer group</taxon>
        <taxon>Sinorhizobium</taxon>
    </lineage>
</organism>
<accession>A0ABY8DKE0</accession>
<proteinExistence type="predicted"/>
<dbReference type="EMBL" id="CP120375">
    <property type="protein sequence ID" value="WEX91381.1"/>
    <property type="molecule type" value="Genomic_DNA"/>
</dbReference>
<evidence type="ECO:0000313" key="1">
    <source>
        <dbReference type="EMBL" id="WEX91381.1"/>
    </source>
</evidence>
<keyword evidence="2" id="KW-1185">Reference proteome</keyword>
<sequence length="153" mass="17266">MKYEPRERLQTVADVHADMQGRAMTRRERLAHWAELLEKAPDQRLSTLSETEYQPAWARDAMRSAGSPITVAFEDPLLRAEGLQDDTYAEAKRFFELTDWELHQLVCSCHSGGTVRAEAAARCVREILEPRPSLFAMLLNALLIVGSSRSHAA</sequence>
<geneLocation type="plasmid" evidence="1 2">
    <name>unnamed</name>
</geneLocation>
<gene>
    <name evidence="1" type="ORF">PZN02_006151</name>
</gene>
<evidence type="ECO:0000313" key="2">
    <source>
        <dbReference type="Proteomes" id="UP001229355"/>
    </source>
</evidence>
<dbReference type="RefSeq" id="WP_280663342.1">
    <property type="nucleotide sequence ID" value="NZ_CP120375.1"/>
</dbReference>
<reference evidence="1 2" key="1">
    <citation type="submission" date="2023-03" db="EMBL/GenBank/DDBJ databases">
        <authorList>
            <person name="Kaur S."/>
            <person name="Espinosa-Saiz D."/>
            <person name="Velazquez E."/>
            <person name="Menendez E."/>
            <person name="diCenzo G.C."/>
        </authorList>
    </citation>
    <scope>NUCLEOTIDE SEQUENCE [LARGE SCALE GENOMIC DNA]</scope>
    <source>
        <strain evidence="1 2">LMG 24692</strain>
        <plasmid evidence="1 2">unnamed</plasmid>
    </source>
</reference>
<name>A0ABY8DKE0_9HYPH</name>
<keyword evidence="1" id="KW-0614">Plasmid</keyword>
<protein>
    <submittedName>
        <fullName evidence="1">Uncharacterized protein</fullName>
    </submittedName>
</protein>
<dbReference type="Proteomes" id="UP001229355">
    <property type="component" value="Plasmid unnamed"/>
</dbReference>